<accession>D5MKC8</accession>
<protein>
    <submittedName>
        <fullName evidence="1">Uncharacterized protein</fullName>
    </submittedName>
</protein>
<sequence length="102" mass="11405">MRIRESEAQYLFLHFSDALEKGNCRLVPISISLDERIAHGEIRKPPEMAISGPQLAHTMQATEGGNVRIVHLWTGDLAFLDGVTQLDPVPAHFGKECEARRL</sequence>
<dbReference type="EMBL" id="FP565575">
    <property type="protein sequence ID" value="CBE69750.1"/>
    <property type="molecule type" value="Genomic_DNA"/>
</dbReference>
<dbReference type="HOGENOM" id="CLU_2272279_0_0_0"/>
<dbReference type="Proteomes" id="UP000006898">
    <property type="component" value="Chromosome"/>
</dbReference>
<reference evidence="1 2" key="1">
    <citation type="journal article" date="2010" name="Nature">
        <title>Nitrite-driven anaerobic methane oxidation by oxygenic bacteria.</title>
        <authorList>
            <person name="Ettwig K.F."/>
            <person name="Butler M.K."/>
            <person name="Le Paslier D."/>
            <person name="Pelletier E."/>
            <person name="Mangenot S."/>
            <person name="Kuypers M.M.M."/>
            <person name="Schreiber F."/>
            <person name="Dutilh B.E."/>
            <person name="Zedelius J."/>
            <person name="de Beer D."/>
            <person name="Gloerich J."/>
            <person name="Wessels H.J.C.T."/>
            <person name="van Allen T."/>
            <person name="Luesken F."/>
            <person name="Wu M."/>
            <person name="van de Pas-Schoonen K.T."/>
            <person name="Op den Camp H.J.M."/>
            <person name="Janssen-Megens E.M."/>
            <person name="Francoijs K-J."/>
            <person name="Stunnenberg H."/>
            <person name="Weissenbach J."/>
            <person name="Jetten M.S.M."/>
            <person name="Strous M."/>
        </authorList>
    </citation>
    <scope>NUCLEOTIDE SEQUENCE [LARGE SCALE GENOMIC DNA]</scope>
</reference>
<proteinExistence type="predicted"/>
<evidence type="ECO:0000313" key="2">
    <source>
        <dbReference type="Proteomes" id="UP000006898"/>
    </source>
</evidence>
<dbReference type="KEGG" id="mox:DAMO_2677"/>
<dbReference type="AlphaFoldDB" id="D5MKC8"/>
<name>D5MKC8_METO1</name>
<organism evidence="1 2">
    <name type="scientific">Methylomirabilis oxygeniifera</name>
    <dbReference type="NCBI Taxonomy" id="671143"/>
    <lineage>
        <taxon>Bacteria</taxon>
        <taxon>Candidatus Methylomirabilota</taxon>
        <taxon>Candidatus Methylomirabilia</taxon>
        <taxon>Candidatus Methylomirabilales</taxon>
        <taxon>Candidatus Methylomirabilaceae</taxon>
        <taxon>Candidatus Methylomirabilis</taxon>
    </lineage>
</organism>
<evidence type="ECO:0000313" key="1">
    <source>
        <dbReference type="EMBL" id="CBE69750.1"/>
    </source>
</evidence>
<gene>
    <name evidence="1" type="ORF">DAMO_2677</name>
</gene>